<protein>
    <submittedName>
        <fullName evidence="2">Uncharacterized protein</fullName>
    </submittedName>
</protein>
<gene>
    <name evidence="2" type="ORF">DI564_17840</name>
</gene>
<proteinExistence type="predicted"/>
<evidence type="ECO:0000313" key="2">
    <source>
        <dbReference type="EMBL" id="PZQ09377.1"/>
    </source>
</evidence>
<feature type="region of interest" description="Disordered" evidence="1">
    <location>
        <begin position="1"/>
        <end position="22"/>
    </location>
</feature>
<dbReference type="NCBIfam" id="NF033522">
    <property type="entry name" value="lasso_benenodin"/>
    <property type="match status" value="1"/>
</dbReference>
<dbReference type="InterPro" id="IPR049805">
    <property type="entry name" value="Lasso_benenodin"/>
</dbReference>
<reference evidence="2 3" key="1">
    <citation type="submission" date="2017-08" db="EMBL/GenBank/DDBJ databases">
        <title>Infants hospitalized years apart are colonized by the same room-sourced microbial strains.</title>
        <authorList>
            <person name="Brooks B."/>
            <person name="Olm M.R."/>
            <person name="Firek B.A."/>
            <person name="Baker R."/>
            <person name="Thomas B.C."/>
            <person name="Morowitz M.J."/>
            <person name="Banfield J.F."/>
        </authorList>
    </citation>
    <scope>NUCLEOTIDE SEQUENCE [LARGE SCALE GENOMIC DNA]</scope>
    <source>
        <strain evidence="2">S2_005_003_R2_42</strain>
    </source>
</reference>
<comment type="caution">
    <text evidence="2">The sequence shown here is derived from an EMBL/GenBank/DDBJ whole genome shotgun (WGS) entry which is preliminary data.</text>
</comment>
<dbReference type="Proteomes" id="UP000249046">
    <property type="component" value="Unassembled WGS sequence"/>
</dbReference>
<dbReference type="Pfam" id="PF24178">
    <property type="entry name" value="Subterisin"/>
    <property type="match status" value="1"/>
</dbReference>
<dbReference type="EMBL" id="QFPO01000029">
    <property type="protein sequence ID" value="PZQ09377.1"/>
    <property type="molecule type" value="Genomic_DNA"/>
</dbReference>
<evidence type="ECO:0000256" key="1">
    <source>
        <dbReference type="SAM" id="MobiDB-lite"/>
    </source>
</evidence>
<sequence length="62" mass="6591">MRHAGMAHPKQETDMKTSKNASQVEAKNADLIVLGAASVETKGPNGVIEFVGRQLLPGICED</sequence>
<evidence type="ECO:0000313" key="3">
    <source>
        <dbReference type="Proteomes" id="UP000249046"/>
    </source>
</evidence>
<accession>A0A2W5LPS8</accession>
<dbReference type="AlphaFoldDB" id="A0A2W5LPS8"/>
<organism evidence="2 3">
    <name type="scientific">Rhodanobacter denitrificans</name>
    <dbReference type="NCBI Taxonomy" id="666685"/>
    <lineage>
        <taxon>Bacteria</taxon>
        <taxon>Pseudomonadati</taxon>
        <taxon>Pseudomonadota</taxon>
        <taxon>Gammaproteobacteria</taxon>
        <taxon>Lysobacterales</taxon>
        <taxon>Rhodanobacteraceae</taxon>
        <taxon>Rhodanobacter</taxon>
    </lineage>
</organism>
<name>A0A2W5LPS8_9GAMM</name>